<keyword evidence="1" id="KW-1133">Transmembrane helix</keyword>
<protein>
    <submittedName>
        <fullName evidence="2">Uncharacterized protein</fullName>
    </submittedName>
</protein>
<sequence length="74" mass="9043">METRLPLRTTEASRIMYVGRSIMSAWRRSRMLRMWCMVHSLLTLIPHQFYLILELRILSYHLSMLKSIVYLWLE</sequence>
<reference evidence="2" key="1">
    <citation type="submission" date="2014-09" db="EMBL/GenBank/DDBJ databases">
        <authorList>
            <person name="Magalhaes I.L.F."/>
            <person name="Oliveira U."/>
            <person name="Santos F.R."/>
            <person name="Vidigal T.H.D.A."/>
            <person name="Brescovit A.D."/>
            <person name="Santos A.J."/>
        </authorList>
    </citation>
    <scope>NUCLEOTIDE SEQUENCE</scope>
    <source>
        <tissue evidence="2">Shoot tissue taken approximately 20 cm above the soil surface</tissue>
    </source>
</reference>
<accession>A0A0A8ZEE0</accession>
<feature type="transmembrane region" description="Helical" evidence="1">
    <location>
        <begin position="32"/>
        <end position="51"/>
    </location>
</feature>
<dbReference type="EMBL" id="GBRH01260744">
    <property type="protein sequence ID" value="JAD37151.1"/>
    <property type="molecule type" value="Transcribed_RNA"/>
</dbReference>
<name>A0A0A8ZEE0_ARUDO</name>
<evidence type="ECO:0000256" key="1">
    <source>
        <dbReference type="SAM" id="Phobius"/>
    </source>
</evidence>
<reference evidence="2" key="2">
    <citation type="journal article" date="2015" name="Data Brief">
        <title>Shoot transcriptome of the giant reed, Arundo donax.</title>
        <authorList>
            <person name="Barrero R.A."/>
            <person name="Guerrero F.D."/>
            <person name="Moolhuijzen P."/>
            <person name="Goolsby J.A."/>
            <person name="Tidwell J."/>
            <person name="Bellgard S.E."/>
            <person name="Bellgard M.I."/>
        </authorList>
    </citation>
    <scope>NUCLEOTIDE SEQUENCE</scope>
    <source>
        <tissue evidence="2">Shoot tissue taken approximately 20 cm above the soil surface</tissue>
    </source>
</reference>
<dbReference type="AlphaFoldDB" id="A0A0A8ZEE0"/>
<proteinExistence type="predicted"/>
<organism evidence="2">
    <name type="scientific">Arundo donax</name>
    <name type="common">Giant reed</name>
    <name type="synonym">Donax arundinaceus</name>
    <dbReference type="NCBI Taxonomy" id="35708"/>
    <lineage>
        <taxon>Eukaryota</taxon>
        <taxon>Viridiplantae</taxon>
        <taxon>Streptophyta</taxon>
        <taxon>Embryophyta</taxon>
        <taxon>Tracheophyta</taxon>
        <taxon>Spermatophyta</taxon>
        <taxon>Magnoliopsida</taxon>
        <taxon>Liliopsida</taxon>
        <taxon>Poales</taxon>
        <taxon>Poaceae</taxon>
        <taxon>PACMAD clade</taxon>
        <taxon>Arundinoideae</taxon>
        <taxon>Arundineae</taxon>
        <taxon>Arundo</taxon>
    </lineage>
</organism>
<evidence type="ECO:0000313" key="2">
    <source>
        <dbReference type="EMBL" id="JAD37151.1"/>
    </source>
</evidence>
<keyword evidence="1" id="KW-0812">Transmembrane</keyword>
<keyword evidence="1" id="KW-0472">Membrane</keyword>